<evidence type="ECO:0000256" key="1">
    <source>
        <dbReference type="SAM" id="Phobius"/>
    </source>
</evidence>
<accession>A0A9X2PIN1</accession>
<keyword evidence="1" id="KW-0812">Transmembrane</keyword>
<feature type="transmembrane region" description="Helical" evidence="1">
    <location>
        <begin position="25"/>
        <end position="53"/>
    </location>
</feature>
<feature type="transmembrane region" description="Helical" evidence="1">
    <location>
        <begin position="162"/>
        <end position="187"/>
    </location>
</feature>
<dbReference type="RefSeq" id="WP_259071557.1">
    <property type="nucleotide sequence ID" value="NZ_JANUAB010000001.1"/>
</dbReference>
<keyword evidence="1" id="KW-0472">Membrane</keyword>
<comment type="caution">
    <text evidence="2">The sequence shown here is derived from an EMBL/GenBank/DDBJ whole genome shotgun (WGS) entry which is preliminary data.</text>
</comment>
<evidence type="ECO:0000313" key="3">
    <source>
        <dbReference type="Proteomes" id="UP001155027"/>
    </source>
</evidence>
<dbReference type="AlphaFoldDB" id="A0A9X2PIN1"/>
<protein>
    <submittedName>
        <fullName evidence="2">Uncharacterized protein</fullName>
    </submittedName>
</protein>
<gene>
    <name evidence="2" type="ORF">GGP71_001085</name>
</gene>
<organism evidence="2 3">
    <name type="scientific">Salinibacter ruber</name>
    <dbReference type="NCBI Taxonomy" id="146919"/>
    <lineage>
        <taxon>Bacteria</taxon>
        <taxon>Pseudomonadati</taxon>
        <taxon>Rhodothermota</taxon>
        <taxon>Rhodothermia</taxon>
        <taxon>Rhodothermales</taxon>
        <taxon>Salinibacteraceae</taxon>
        <taxon>Salinibacter</taxon>
    </lineage>
</organism>
<evidence type="ECO:0000313" key="2">
    <source>
        <dbReference type="EMBL" id="MCS3677169.1"/>
    </source>
</evidence>
<reference evidence="2" key="1">
    <citation type="submission" date="2022-08" db="EMBL/GenBank/DDBJ databases">
        <title>Genomic Encyclopedia of Type Strains, Phase V (KMG-V): Genome sequencing to study the core and pangenomes of soil and plant-associated prokaryotes.</title>
        <authorList>
            <person name="Whitman W."/>
        </authorList>
    </citation>
    <scope>NUCLEOTIDE SEQUENCE</scope>
    <source>
        <strain evidence="2">0</strain>
    </source>
</reference>
<sequence length="190" mass="19363">MPASSSSDTRNEGRLMQAARAAASLAARLTTAAGALAGTSAGAGLLLWSLLWWPVGSHLASLVGAGGTFVLLLGPSAVLALFYLGLRDLRALPDRLANRTARTVEQSADAAEAVASGPSGSGLFGRLWGIATQIWALRGVLLENRALLVRYGALIRFVNPGFLLLVVGAAVATGLLVPGALIALLVVGLV</sequence>
<feature type="transmembrane region" description="Helical" evidence="1">
    <location>
        <begin position="59"/>
        <end position="86"/>
    </location>
</feature>
<dbReference type="Proteomes" id="UP001155027">
    <property type="component" value="Unassembled WGS sequence"/>
</dbReference>
<name>A0A9X2PIN1_9BACT</name>
<dbReference type="EMBL" id="JANUAU010000003">
    <property type="protein sequence ID" value="MCS3677169.1"/>
    <property type="molecule type" value="Genomic_DNA"/>
</dbReference>
<keyword evidence="1" id="KW-1133">Transmembrane helix</keyword>
<proteinExistence type="predicted"/>